<name>A0ABW1PKK2_9FLAO</name>
<feature type="domain" description="Metallo-beta-lactamase" evidence="6">
    <location>
        <begin position="35"/>
        <end position="232"/>
    </location>
</feature>
<dbReference type="InterPro" id="IPR001279">
    <property type="entry name" value="Metallo-B-lactamas"/>
</dbReference>
<evidence type="ECO:0000256" key="4">
    <source>
        <dbReference type="ARBA" id="ARBA00022801"/>
    </source>
</evidence>
<dbReference type="Proteomes" id="UP001596287">
    <property type="component" value="Unassembled WGS sequence"/>
</dbReference>
<evidence type="ECO:0000256" key="2">
    <source>
        <dbReference type="ARBA" id="ARBA00007749"/>
    </source>
</evidence>
<keyword evidence="5" id="KW-0862">Zinc</keyword>
<dbReference type="Pfam" id="PF00753">
    <property type="entry name" value="Lactamase_B"/>
    <property type="match status" value="1"/>
</dbReference>
<comment type="caution">
    <text evidence="7">The sequence shown here is derived from an EMBL/GenBank/DDBJ whole genome shotgun (WGS) entry which is preliminary data.</text>
</comment>
<keyword evidence="8" id="KW-1185">Reference proteome</keyword>
<proteinExistence type="inferred from homology"/>
<dbReference type="Gene3D" id="3.60.15.10">
    <property type="entry name" value="Ribonuclease Z/Hydroxyacylglutathione hydrolase-like"/>
    <property type="match status" value="1"/>
</dbReference>
<evidence type="ECO:0000256" key="1">
    <source>
        <dbReference type="ARBA" id="ARBA00001947"/>
    </source>
</evidence>
<comment type="similarity">
    <text evidence="2">Belongs to the metallo-beta-lactamase superfamily.</text>
</comment>
<keyword evidence="4" id="KW-0378">Hydrolase</keyword>
<evidence type="ECO:0000313" key="8">
    <source>
        <dbReference type="Proteomes" id="UP001596287"/>
    </source>
</evidence>
<keyword evidence="3" id="KW-0479">Metal-binding</keyword>
<dbReference type="RefSeq" id="WP_379791031.1">
    <property type="nucleotide sequence ID" value="NZ_JBHSQB010000005.1"/>
</dbReference>
<evidence type="ECO:0000256" key="5">
    <source>
        <dbReference type="ARBA" id="ARBA00022833"/>
    </source>
</evidence>
<dbReference type="PANTHER" id="PTHR42978">
    <property type="entry name" value="QUORUM-QUENCHING LACTONASE YTNP-RELATED-RELATED"/>
    <property type="match status" value="1"/>
</dbReference>
<reference evidence="8" key="1">
    <citation type="journal article" date="2019" name="Int. J. Syst. Evol. Microbiol.">
        <title>The Global Catalogue of Microorganisms (GCM) 10K type strain sequencing project: providing services to taxonomists for standard genome sequencing and annotation.</title>
        <authorList>
            <consortium name="The Broad Institute Genomics Platform"/>
            <consortium name="The Broad Institute Genome Sequencing Center for Infectious Disease"/>
            <person name="Wu L."/>
            <person name="Ma J."/>
        </authorList>
    </citation>
    <scope>NUCLEOTIDE SEQUENCE [LARGE SCALE GENOMIC DNA]</scope>
    <source>
        <strain evidence="8">CCUG 49679</strain>
    </source>
</reference>
<evidence type="ECO:0000259" key="6">
    <source>
        <dbReference type="SMART" id="SM00849"/>
    </source>
</evidence>
<organism evidence="7 8">
    <name type="scientific">Flavobacterium qiangtangense</name>
    <dbReference type="NCBI Taxonomy" id="1442595"/>
    <lineage>
        <taxon>Bacteria</taxon>
        <taxon>Pseudomonadati</taxon>
        <taxon>Bacteroidota</taxon>
        <taxon>Flavobacteriia</taxon>
        <taxon>Flavobacteriales</taxon>
        <taxon>Flavobacteriaceae</taxon>
        <taxon>Flavobacterium</taxon>
    </lineage>
</organism>
<dbReference type="InterPro" id="IPR051013">
    <property type="entry name" value="MBL_superfamily_lactonases"/>
</dbReference>
<sequence length="241" mass="27628">MKIIPLNEGAFAVDKQKNFVSIDSEDSVQNTLKMAVCPFLIVLENDLILLDAGLGFETDGIQNIKLLLQKNGYEPEQITKVLLSHLHKDHADGLGYFKDGKFIQNFANATLYIQEKELEFALSQKENPSFNQEVLEQIKDLPNIEWLAAEEGQISENITYLRTGGHSPFHQAFWVGDETETVFYGADNLPQKGYLKFHLAYKTDDDGKKAMELREIWEKTAKEKHWTVLFYHDIKNNVVTF</sequence>
<dbReference type="SUPFAM" id="SSF56281">
    <property type="entry name" value="Metallo-hydrolase/oxidoreductase"/>
    <property type="match status" value="1"/>
</dbReference>
<evidence type="ECO:0000313" key="7">
    <source>
        <dbReference type="EMBL" id="MFC6096160.1"/>
    </source>
</evidence>
<accession>A0ABW1PKK2</accession>
<dbReference type="PANTHER" id="PTHR42978:SF2">
    <property type="entry name" value="102 KBASES UNSTABLE REGION: FROM 1 TO 119443"/>
    <property type="match status" value="1"/>
</dbReference>
<comment type="cofactor">
    <cofactor evidence="1">
        <name>Zn(2+)</name>
        <dbReference type="ChEBI" id="CHEBI:29105"/>
    </cofactor>
</comment>
<gene>
    <name evidence="7" type="ORF">ACFPVY_05835</name>
</gene>
<dbReference type="InterPro" id="IPR036866">
    <property type="entry name" value="RibonucZ/Hydroxyglut_hydro"/>
</dbReference>
<protein>
    <submittedName>
        <fullName evidence="7">MBL fold metallo-hydrolase</fullName>
    </submittedName>
</protein>
<dbReference type="EMBL" id="JBHSQB010000005">
    <property type="protein sequence ID" value="MFC6096160.1"/>
    <property type="molecule type" value="Genomic_DNA"/>
</dbReference>
<evidence type="ECO:0000256" key="3">
    <source>
        <dbReference type="ARBA" id="ARBA00022723"/>
    </source>
</evidence>
<dbReference type="SMART" id="SM00849">
    <property type="entry name" value="Lactamase_B"/>
    <property type="match status" value="1"/>
</dbReference>